<dbReference type="SMART" id="SM00064">
    <property type="entry name" value="FYVE"/>
    <property type="match status" value="1"/>
</dbReference>
<evidence type="ECO:0000256" key="5">
    <source>
        <dbReference type="SAM" id="Coils"/>
    </source>
</evidence>
<dbReference type="PANTHER" id="PTHR47553">
    <property type="entry name" value="MYOSIN-11"/>
    <property type="match status" value="1"/>
</dbReference>
<feature type="region of interest" description="Disordered" evidence="6">
    <location>
        <begin position="93"/>
        <end position="157"/>
    </location>
</feature>
<dbReference type="EMBL" id="GDJX01025930">
    <property type="protein sequence ID" value="JAT42006.1"/>
    <property type="molecule type" value="Transcribed_RNA"/>
</dbReference>
<organism evidence="8">
    <name type="scientific">Anthurium amnicola</name>
    <dbReference type="NCBI Taxonomy" id="1678845"/>
    <lineage>
        <taxon>Eukaryota</taxon>
        <taxon>Viridiplantae</taxon>
        <taxon>Streptophyta</taxon>
        <taxon>Embryophyta</taxon>
        <taxon>Tracheophyta</taxon>
        <taxon>Spermatophyta</taxon>
        <taxon>Magnoliopsida</taxon>
        <taxon>Liliopsida</taxon>
        <taxon>Araceae</taxon>
        <taxon>Pothoideae</taxon>
        <taxon>Potheae</taxon>
        <taxon>Anthurium</taxon>
    </lineage>
</organism>
<dbReference type="InterPro" id="IPR017455">
    <property type="entry name" value="Znf_FYVE-rel"/>
</dbReference>
<accession>A0A1D1XI10</accession>
<dbReference type="Pfam" id="PF01363">
    <property type="entry name" value="FYVE"/>
    <property type="match status" value="1"/>
</dbReference>
<dbReference type="PANTHER" id="PTHR47553:SF1">
    <property type="entry name" value="RING_FYVE_PHD ZINC FINGER SUPERFAMILY PROTEIN"/>
    <property type="match status" value="1"/>
</dbReference>
<evidence type="ECO:0000256" key="2">
    <source>
        <dbReference type="ARBA" id="ARBA00022771"/>
    </source>
</evidence>
<feature type="compositionally biased region" description="Polar residues" evidence="6">
    <location>
        <begin position="622"/>
        <end position="647"/>
    </location>
</feature>
<protein>
    <submittedName>
        <fullName evidence="8">Vacuolar protein sorting-associated protein 27</fullName>
    </submittedName>
</protein>
<dbReference type="CDD" id="cd00065">
    <property type="entry name" value="FYVE_like_SF"/>
    <property type="match status" value="1"/>
</dbReference>
<evidence type="ECO:0000256" key="4">
    <source>
        <dbReference type="PROSITE-ProRule" id="PRU00091"/>
    </source>
</evidence>
<dbReference type="InterPro" id="IPR000306">
    <property type="entry name" value="Znf_FYVE"/>
</dbReference>
<dbReference type="InterPro" id="IPR011011">
    <property type="entry name" value="Znf_FYVE_PHD"/>
</dbReference>
<feature type="coiled-coil region" evidence="5">
    <location>
        <begin position="305"/>
        <end position="335"/>
    </location>
</feature>
<dbReference type="AlphaFoldDB" id="A0A1D1XI10"/>
<feature type="region of interest" description="Disordered" evidence="6">
    <location>
        <begin position="622"/>
        <end position="653"/>
    </location>
</feature>
<reference evidence="8" key="1">
    <citation type="submission" date="2015-07" db="EMBL/GenBank/DDBJ databases">
        <title>Transcriptome Assembly of Anthurium amnicola.</title>
        <authorList>
            <person name="Suzuki J."/>
        </authorList>
    </citation>
    <scope>NUCLEOTIDE SEQUENCE</scope>
</reference>
<sequence length="1147" mass="127170">MLEKIGLPAKPSMRGGNWVVDASHCQGCSSQFTFINRKHHCQRCGGLFCNSCTQQRMILRGQGDSPVRICDPCKKLEDAARFELRYGHKSRNVKETEGKQRFSSRGDPQSDMLSDLQRATSSASSSYIVDEVATPEGKGDVLKEMESKSPGELRQQAAEEKKRFRVLKGEGKSEAALQAFKRGKELERQAGALEIALRKTRRKASVLNKSASSQTENDAHEGSTGKKVAASQSTRVVKDDLLSELRELGWSDADLHDADKKPGNLSVEGELSNIIKEIPQKSNVGRVSGGIDNSQVLAHKRKALLLKREGKLAEAKEELKKAKLLEKQLEEQELLGQADDSDDDLSALIRSMDDDKQDDPLADYGHDLHVNLDHLSGPNDLVFDDNFDVTEDDTKDPEIVAALRSFGWSEEDDHMEEADSHSVLNREALESEVLSLKREALSQKHAGNPAEAMLLLKKAKLLEKDLETTVHQTSLQKKPMMHKSRRSSMSEVDDNNVTKMKDSDVRPKPKSKLLIQRELLDLKKKALALRREGRIDEADEELRKGKDLERQLQEMEDVQKLASTEADGIRKDREPDSGHQSISADLGFDEEATGDVTEADMCDPAMLSVLKNLGWVDDHVESASNKRVSSKQTNDACTQEARPSTIQAKVPRSKTEIQRELLGIKRKALALRRQGKTKEADDELEKAKSLEKQMAEMEIQYLPEPLEMKTDVSSNLISEEKSEALIPAVDLEGVVKASFMKNEFFKDQVNAMDIYDVGLKSGCATSMPPPAPSDRIMFGIPKLESSPTVVVDSQNKQVVFEQSITSSPSESGFDQMDFLPSDDRRSSLATILKPTNKESRGPAIPSLEHAGPELLADARVNVKCDQGESAGTLRVSTVDKIQTEISTMKQAPNDEANAAQVFNSPSDQILARKRQAVALKREGKLAEAREELRQAKLLEKSLEKHRHQVSETSQNSLGSTSSHSLGLSGGKHQKPMSGRDRFKLQQESLAHKRQALKLRREGRIEESDAELELAKTLEAQLEEIDSLNSNNKGVIDDAVVEGLLDPQLMSALKSIGWDESDITNHSQEKLAPKSITKNMNFSSEEKSEANSSIPKTANISPEKTTLEEQIKAEKLRAVNLKHAGKQAEALEALRTAKRLEKRLVSST</sequence>
<feature type="compositionally biased region" description="Polar residues" evidence="6">
    <location>
        <begin position="207"/>
        <end position="216"/>
    </location>
</feature>
<dbReference type="SUPFAM" id="SSF48452">
    <property type="entry name" value="TPR-like"/>
    <property type="match status" value="1"/>
</dbReference>
<dbReference type="InterPro" id="IPR011990">
    <property type="entry name" value="TPR-like_helical_dom_sf"/>
</dbReference>
<evidence type="ECO:0000256" key="1">
    <source>
        <dbReference type="ARBA" id="ARBA00022723"/>
    </source>
</evidence>
<feature type="compositionally biased region" description="Basic and acidic residues" evidence="6">
    <location>
        <begin position="137"/>
        <end position="157"/>
    </location>
</feature>
<dbReference type="InterPro" id="IPR013083">
    <property type="entry name" value="Znf_RING/FYVE/PHD"/>
</dbReference>
<dbReference type="SMART" id="SM00028">
    <property type="entry name" value="TPR"/>
    <property type="match status" value="6"/>
</dbReference>
<dbReference type="PROSITE" id="PS50178">
    <property type="entry name" value="ZF_FYVE"/>
    <property type="match status" value="1"/>
</dbReference>
<feature type="coiled-coil region" evidence="5">
    <location>
        <begin position="673"/>
        <end position="700"/>
    </location>
</feature>
<evidence type="ECO:0000256" key="6">
    <source>
        <dbReference type="SAM" id="MobiDB-lite"/>
    </source>
</evidence>
<feature type="region of interest" description="Disordered" evidence="6">
    <location>
        <begin position="1081"/>
        <end position="1105"/>
    </location>
</feature>
<gene>
    <name evidence="8" type="primary">sst4_0</name>
    <name evidence="8" type="ORF">g.31744</name>
</gene>
<dbReference type="SUPFAM" id="SSF57903">
    <property type="entry name" value="FYVE/PHD zinc finger"/>
    <property type="match status" value="1"/>
</dbReference>
<keyword evidence="3" id="KW-0862">Zinc</keyword>
<feature type="region of interest" description="Disordered" evidence="6">
    <location>
        <begin position="564"/>
        <end position="583"/>
    </location>
</feature>
<feature type="compositionally biased region" description="Polar residues" evidence="6">
    <location>
        <begin position="117"/>
        <end position="127"/>
    </location>
</feature>
<dbReference type="InterPro" id="IPR019734">
    <property type="entry name" value="TPR_rpt"/>
</dbReference>
<keyword evidence="5" id="KW-0175">Coiled coil</keyword>
<feature type="compositionally biased region" description="Low complexity" evidence="6">
    <location>
        <begin position="956"/>
        <end position="966"/>
    </location>
</feature>
<feature type="region of interest" description="Disordered" evidence="6">
    <location>
        <begin position="471"/>
        <end position="493"/>
    </location>
</feature>
<feature type="region of interest" description="Disordered" evidence="6">
    <location>
        <begin position="943"/>
        <end position="978"/>
    </location>
</feature>
<feature type="compositionally biased region" description="Basic and acidic residues" evidence="6">
    <location>
        <begin position="567"/>
        <end position="577"/>
    </location>
</feature>
<feature type="domain" description="FYVE-type" evidence="7">
    <location>
        <begin position="19"/>
        <end position="78"/>
    </location>
</feature>
<keyword evidence="1" id="KW-0479">Metal-binding</keyword>
<evidence type="ECO:0000313" key="8">
    <source>
        <dbReference type="EMBL" id="JAT42006.1"/>
    </source>
</evidence>
<evidence type="ECO:0000259" key="7">
    <source>
        <dbReference type="PROSITE" id="PS50178"/>
    </source>
</evidence>
<dbReference type="GO" id="GO:0008270">
    <property type="term" value="F:zinc ion binding"/>
    <property type="evidence" value="ECO:0007669"/>
    <property type="project" value="UniProtKB-KW"/>
</dbReference>
<name>A0A1D1XI10_9ARAE</name>
<keyword evidence="2 4" id="KW-0863">Zinc-finger</keyword>
<proteinExistence type="predicted"/>
<feature type="compositionally biased region" description="Polar residues" evidence="6">
    <location>
        <begin position="1089"/>
        <end position="1103"/>
    </location>
</feature>
<dbReference type="Gene3D" id="3.30.40.10">
    <property type="entry name" value="Zinc/RING finger domain, C3HC4 (zinc finger)"/>
    <property type="match status" value="1"/>
</dbReference>
<evidence type="ECO:0000256" key="3">
    <source>
        <dbReference type="ARBA" id="ARBA00022833"/>
    </source>
</evidence>
<feature type="region of interest" description="Disordered" evidence="6">
    <location>
        <begin position="204"/>
        <end position="232"/>
    </location>
</feature>